<proteinExistence type="predicted"/>
<evidence type="ECO:0000313" key="2">
    <source>
        <dbReference type="EMBL" id="JAC58687.1"/>
    </source>
</evidence>
<feature type="region of interest" description="Disordered" evidence="1">
    <location>
        <begin position="114"/>
        <end position="201"/>
    </location>
</feature>
<feature type="region of interest" description="Disordered" evidence="1">
    <location>
        <begin position="29"/>
        <end position="52"/>
    </location>
</feature>
<evidence type="ECO:0000256" key="1">
    <source>
        <dbReference type="SAM" id="MobiDB-lite"/>
    </source>
</evidence>
<feature type="non-terminal residue" evidence="2">
    <location>
        <position position="1"/>
    </location>
</feature>
<sequence length="201" mass="22132">DESEKECDEPKIYEMNKKTRPLLSVVSGADVTTSEEMPFESERGQFSTSLSNSRDILDSCSSLDSLERSAAPSGGIGKERGVAYFVNLGERTELTRKNSEEFKKASVNKKLIRGVKKTSSTKVETKDTVKRSLLQNHSRYTKTEKAHPATPSGDVQNKANKTKAIANVSTRQKKHLPNKDEVSKLSTAKAAPSPLKTDVRS</sequence>
<feature type="non-terminal residue" evidence="2">
    <location>
        <position position="201"/>
    </location>
</feature>
<reference evidence="2" key="1">
    <citation type="journal article" date="2014" name="BMC Genomics">
        <title>Characterizing the developmental transcriptome of the oriental fruit fly, Bactrocera dorsalis (Diptera: Tephritidae) through comparative genomic analysis with Drosophila melanogaster utilizing modENCODE datasets.</title>
        <authorList>
            <person name="Geib S.M."/>
            <person name="Calla B."/>
            <person name="Hall B."/>
            <person name="Hou S."/>
            <person name="Manoukis N.C."/>
        </authorList>
    </citation>
    <scope>NUCLEOTIDE SEQUENCE</scope>
    <source>
        <strain evidence="2">Punador</strain>
    </source>
</reference>
<protein>
    <submittedName>
        <fullName evidence="2">Uncharacterized protein</fullName>
    </submittedName>
</protein>
<accession>A0A034WWJ7</accession>
<dbReference type="EMBL" id="GAKP01000265">
    <property type="protein sequence ID" value="JAC58687.1"/>
    <property type="molecule type" value="Transcribed_RNA"/>
</dbReference>
<name>A0A034WWJ7_BACDO</name>
<organism evidence="2">
    <name type="scientific">Bactrocera dorsalis</name>
    <name type="common">Oriental fruit fly</name>
    <name type="synonym">Dacus dorsalis</name>
    <dbReference type="NCBI Taxonomy" id="27457"/>
    <lineage>
        <taxon>Eukaryota</taxon>
        <taxon>Metazoa</taxon>
        <taxon>Ecdysozoa</taxon>
        <taxon>Arthropoda</taxon>
        <taxon>Hexapoda</taxon>
        <taxon>Insecta</taxon>
        <taxon>Pterygota</taxon>
        <taxon>Neoptera</taxon>
        <taxon>Endopterygota</taxon>
        <taxon>Diptera</taxon>
        <taxon>Brachycera</taxon>
        <taxon>Muscomorpha</taxon>
        <taxon>Tephritoidea</taxon>
        <taxon>Tephritidae</taxon>
        <taxon>Bactrocera</taxon>
        <taxon>Bactrocera</taxon>
    </lineage>
</organism>
<dbReference type="OrthoDB" id="8052403at2759"/>
<dbReference type="AlphaFoldDB" id="A0A034WWJ7"/>